<dbReference type="EMBL" id="WNIA01000031">
    <property type="protein sequence ID" value="MTV98785.1"/>
    <property type="molecule type" value="Genomic_DNA"/>
</dbReference>
<dbReference type="EMBL" id="WNIB01000046">
    <property type="protein sequence ID" value="MTV90478.1"/>
    <property type="molecule type" value="Genomic_DNA"/>
</dbReference>
<evidence type="ECO:0000313" key="32">
    <source>
        <dbReference type="Proteomes" id="UP000045541"/>
    </source>
</evidence>
<evidence type="ECO:0000313" key="6">
    <source>
        <dbReference type="EMBL" id="CJA53491.1"/>
    </source>
</evidence>
<dbReference type="EMBL" id="WNHN01000003">
    <property type="protein sequence ID" value="MTV76003.1"/>
    <property type="molecule type" value="Genomic_DNA"/>
</dbReference>
<dbReference type="Proteomes" id="UP000315060">
    <property type="component" value="Unassembled WGS sequence"/>
</dbReference>
<dbReference type="EMBL" id="WNHX01000013">
    <property type="protein sequence ID" value="MTV86752.1"/>
    <property type="molecule type" value="Genomic_DNA"/>
</dbReference>
<dbReference type="GO" id="GO:0016740">
    <property type="term" value="F:transferase activity"/>
    <property type="evidence" value="ECO:0007669"/>
    <property type="project" value="UniProtKB-KW"/>
</dbReference>
<evidence type="ECO:0000313" key="41">
    <source>
        <dbReference type="Proteomes" id="UP000358702"/>
    </source>
</evidence>
<dbReference type="Proteomes" id="UP000314170">
    <property type="component" value="Unassembled WGS sequence"/>
</dbReference>
<dbReference type="Proteomes" id="UP000311381">
    <property type="component" value="Unassembled WGS sequence"/>
</dbReference>
<evidence type="ECO:0000313" key="44">
    <source>
        <dbReference type="Proteomes" id="UP000467349"/>
    </source>
</evidence>
<dbReference type="Gene3D" id="3.90.1200.10">
    <property type="match status" value="1"/>
</dbReference>
<dbReference type="EMBL" id="CMWB01000013">
    <property type="protein sequence ID" value="CKJ10937.1"/>
    <property type="molecule type" value="Genomic_DNA"/>
</dbReference>
<evidence type="ECO:0000313" key="3">
    <source>
        <dbReference type="EMBL" id="CIS43810.1"/>
    </source>
</evidence>
<name>A0A062WUB9_STREE</name>
<dbReference type="Proteomes" id="UP000467349">
    <property type="component" value="Unassembled WGS sequence"/>
</dbReference>
<dbReference type="EMBL" id="LR216058">
    <property type="protein sequence ID" value="VFI31752.1"/>
    <property type="molecule type" value="Genomic_DNA"/>
</dbReference>
<dbReference type="EMBL" id="CABABW010000018">
    <property type="protein sequence ID" value="VRI37482.1"/>
    <property type="molecule type" value="Genomic_DNA"/>
</dbReference>
<dbReference type="EMBL" id="CKGU01000009">
    <property type="protein sequence ID" value="CIS43810.1"/>
    <property type="molecule type" value="Genomic_DNA"/>
</dbReference>
<dbReference type="EMBL" id="CAAXWD010000001">
    <property type="protein sequence ID" value="VQC92441.1"/>
    <property type="molecule type" value="Genomic_DNA"/>
</dbReference>
<dbReference type="AlphaFoldDB" id="A0A062WUB9"/>
<evidence type="ECO:0000313" key="28">
    <source>
        <dbReference type="Proteomes" id="UP000042512"/>
    </source>
</evidence>
<evidence type="ECO:0000313" key="27">
    <source>
        <dbReference type="Proteomes" id="UP000040910"/>
    </source>
</evidence>
<reference evidence="16 33" key="2">
    <citation type="submission" date="2018-06" db="EMBL/GenBank/DDBJ databases">
        <authorList>
            <consortium name="Pathogen Informatics"/>
            <person name="Doyle S."/>
        </authorList>
    </citation>
    <scope>NUCLEOTIDE SEQUENCE [LARGE SCALE GENOMIC DNA]</scope>
    <source>
        <strain evidence="16 33">NCTC13734</strain>
    </source>
</reference>
<evidence type="ECO:0000313" key="14">
    <source>
        <dbReference type="EMBL" id="MTV98785.1"/>
    </source>
</evidence>
<evidence type="ECO:0000313" key="4">
    <source>
        <dbReference type="EMBL" id="CIV52338.1"/>
    </source>
</evidence>
<evidence type="ECO:0000313" key="10">
    <source>
        <dbReference type="EMBL" id="MTV42613.1"/>
    </source>
</evidence>
<dbReference type="Proteomes" id="UP000476212">
    <property type="component" value="Unassembled WGS sequence"/>
</dbReference>
<dbReference type="RefSeq" id="WP_000363002.1">
    <property type="nucleotide sequence ID" value="NZ_AP017971.1"/>
</dbReference>
<dbReference type="EMBL" id="CABBZR010000001">
    <property type="protein sequence ID" value="VSJ50470.1"/>
    <property type="molecule type" value="Genomic_DNA"/>
</dbReference>
<dbReference type="EMBL" id="CABDQT010000010">
    <property type="protein sequence ID" value="VTH30189.1"/>
    <property type="molecule type" value="Genomic_DNA"/>
</dbReference>
<dbReference type="Proteomes" id="UP000490982">
    <property type="component" value="Unassembled WGS sequence"/>
</dbReference>
<dbReference type="Proteomes" id="UP000437160">
    <property type="component" value="Unassembled WGS sequence"/>
</dbReference>
<evidence type="ECO:0000313" key="9">
    <source>
        <dbReference type="EMBL" id="MDS8037933.1"/>
    </source>
</evidence>
<evidence type="ECO:0000313" key="29">
    <source>
        <dbReference type="Proteomes" id="UP000042745"/>
    </source>
</evidence>
<dbReference type="Proteomes" id="UP000043005">
    <property type="component" value="Unassembled WGS sequence"/>
</dbReference>
<evidence type="ECO:0000313" key="24">
    <source>
        <dbReference type="EMBL" id="VSJ50470.1"/>
    </source>
</evidence>
<reference evidence="9" key="6">
    <citation type="submission" date="2023-06" db="EMBL/GenBank/DDBJ databases">
        <title>PCVPA Blantyre Malawi Pneumococcal carriage surveillance isolates.</title>
        <authorList>
            <person name="Obolski U."/>
            <person name="Swarthout T.D."/>
            <person name="Kalizang'Oma A."/>
            <person name="Mwalukomo T.S."/>
            <person name="Cave R."/>
            <person name="Brown C."/>
            <person name="Cornick J."/>
            <person name="Kamng'Ona A."/>
            <person name="Msefula J."/>
            <person name="French N."/>
            <person name="Hyderman R."/>
        </authorList>
    </citation>
    <scope>NUCLEOTIDE SEQUENCE</scope>
    <source>
        <strain evidence="9">BVY8TH</strain>
    </source>
</reference>
<evidence type="ECO:0000313" key="2">
    <source>
        <dbReference type="EMBL" id="CEX67468.1"/>
    </source>
</evidence>
<dbReference type="Proteomes" id="UP000358702">
    <property type="component" value="Unassembled WGS sequence"/>
</dbReference>
<evidence type="ECO:0000313" key="34">
    <source>
        <dbReference type="Proteomes" id="UP000298847"/>
    </source>
</evidence>
<dbReference type="EMBL" id="WNHU01000009">
    <property type="protein sequence ID" value="MTV42613.1"/>
    <property type="molecule type" value="Genomic_DNA"/>
</dbReference>
<evidence type="ECO:0000313" key="38">
    <source>
        <dbReference type="Proteomes" id="UP000314107"/>
    </source>
</evidence>
<evidence type="ECO:0000313" key="31">
    <source>
        <dbReference type="Proteomes" id="UP000043005"/>
    </source>
</evidence>
<evidence type="ECO:0000313" key="5">
    <source>
        <dbReference type="EMBL" id="CIY89135.1"/>
    </source>
</evidence>
<dbReference type="Proteomes" id="UP000314107">
    <property type="component" value="Unassembled WGS sequence"/>
</dbReference>
<evidence type="ECO:0000313" key="20">
    <source>
        <dbReference type="EMBL" id="VMC84575.1"/>
    </source>
</evidence>
<evidence type="ECO:0000313" key="8">
    <source>
        <dbReference type="EMBL" id="COA37353.1"/>
    </source>
</evidence>
<dbReference type="PANTHER" id="PTHR40086:SF1">
    <property type="entry name" value="CELL CYCLE REGULATOR CCRZ"/>
    <property type="match status" value="1"/>
</dbReference>
<reference evidence="27 28" key="1">
    <citation type="submission" date="2015-03" db="EMBL/GenBank/DDBJ databases">
        <authorList>
            <consortium name="Pathogen Informatics"/>
            <person name="Murphy D."/>
        </authorList>
    </citation>
    <scope>NUCLEOTIDE SEQUENCE [LARGE SCALE GENOMIC DNA]</scope>
    <source>
        <strain evidence="7 32">0310</strain>
        <strain evidence="8 30">SMRU1414</strain>
        <strain evidence="4">SMRU158</strain>
        <strain evidence="6 31">SMRU1873</strain>
        <strain evidence="3">SMRU328</strain>
        <strain evidence="2">SMRU51</strain>
        <strain evidence="5 28">SMRU975</strain>
        <strain evidence="27 29">type strain: N</strain>
    </source>
</reference>
<evidence type="ECO:0000313" key="40">
    <source>
        <dbReference type="Proteomes" id="UP000315060"/>
    </source>
</evidence>
<evidence type="ECO:0000313" key="16">
    <source>
        <dbReference type="EMBL" id="SUN84884.1"/>
    </source>
</evidence>
<evidence type="ECO:0000313" key="22">
    <source>
        <dbReference type="EMBL" id="VQC92441.1"/>
    </source>
</evidence>
<evidence type="ECO:0000313" key="33">
    <source>
        <dbReference type="Proteomes" id="UP000254854"/>
    </source>
</evidence>
<dbReference type="Proteomes" id="UP000042967">
    <property type="component" value="Unassembled WGS sequence"/>
</dbReference>
<evidence type="ECO:0000313" key="42">
    <source>
        <dbReference type="Proteomes" id="UP000405447"/>
    </source>
</evidence>
<evidence type="ECO:0000313" key="11">
    <source>
        <dbReference type="EMBL" id="MTV76003.1"/>
    </source>
</evidence>
<evidence type="ECO:0000313" key="39">
    <source>
        <dbReference type="Proteomes" id="UP000314170"/>
    </source>
</evidence>
<proteinExistence type="predicted"/>
<dbReference type="Pfam" id="PF01636">
    <property type="entry name" value="APH"/>
    <property type="match status" value="1"/>
</dbReference>
<evidence type="ECO:0000313" key="37">
    <source>
        <dbReference type="Proteomes" id="UP000312530"/>
    </source>
</evidence>
<evidence type="ECO:0000313" key="19">
    <source>
        <dbReference type="EMBL" id="VKB56230.1"/>
    </source>
</evidence>
<dbReference type="InterPro" id="IPR052077">
    <property type="entry name" value="CcrZ_PhaseVar_Mediator"/>
</dbReference>
<evidence type="ECO:0000313" key="46">
    <source>
        <dbReference type="Proteomes" id="UP000476212"/>
    </source>
</evidence>
<dbReference type="EMBL" id="CAAULE010000003">
    <property type="protein sequence ID" value="VOG77076.1"/>
    <property type="molecule type" value="Genomic_DNA"/>
</dbReference>
<dbReference type="Proteomes" id="UP000048507">
    <property type="component" value="Unassembled WGS sequence"/>
</dbReference>
<evidence type="ECO:0000313" key="21">
    <source>
        <dbReference type="EMBL" id="VOG77076.1"/>
    </source>
</evidence>
<dbReference type="Proteomes" id="UP000042745">
    <property type="component" value="Unassembled WGS sequence"/>
</dbReference>
<dbReference type="PANTHER" id="PTHR40086">
    <property type="entry name" value="PHOSPHOTRANSFERASE YTMP-RELATED"/>
    <property type="match status" value="1"/>
</dbReference>
<dbReference type="EMBL" id="UHFW01000006">
    <property type="protein sequence ID" value="SUN84884.1"/>
    <property type="molecule type" value="Genomic_DNA"/>
</dbReference>
<evidence type="ECO:0000313" key="35">
    <source>
        <dbReference type="Proteomes" id="UP000304540"/>
    </source>
</evidence>
<sequence>MDLGDNELTLTPIPGKSGKAYMGSYPDGKRIFVKMNTSPILPGLAREQIAPQLLWSRRLADGRDMCAQEWLTGKILTPYDMNRKQIVNILTRLHRSRPLMTQLSRLGYAMETPVDLLQSWQETAPDALRKNHFISEVMADLRQTIPGFREDHATIVHGDVRHSNWIETDSGLIYLVDWDSVRLTDRMFDVAHMLCHYISEHQWKEWLTYYGYKYNQTVLSKLYWYGQLSYLSQISKYYMNQDLENVNREIHGLRHFRDKYGKRR</sequence>
<dbReference type="EMBL" id="CKLF01000055">
    <property type="protein sequence ID" value="CIV52338.1"/>
    <property type="molecule type" value="Genomic_DNA"/>
</dbReference>
<organism evidence="17 40">
    <name type="scientific">Streptococcus pneumoniae</name>
    <dbReference type="NCBI Taxonomy" id="1313"/>
    <lineage>
        <taxon>Bacteria</taxon>
        <taxon>Bacillati</taxon>
        <taxon>Bacillota</taxon>
        <taxon>Bacilli</taxon>
        <taxon>Lactobacillales</taxon>
        <taxon>Streptococcaceae</taxon>
        <taxon>Streptococcus</taxon>
    </lineage>
</organism>
<reference evidence="34 35" key="3">
    <citation type="submission" date="2019-04" db="EMBL/GenBank/DDBJ databases">
        <authorList>
            <consortium name="Pathogen Informatics"/>
        </authorList>
    </citation>
    <scope>NUCLEOTIDE SEQUENCE [LARGE SCALE GENOMIC DNA]</scope>
    <source>
        <strain evidence="18">GPS_HK_21-sc-2296565</strain>
        <strain evidence="26 38">GPSC129</strain>
        <strain evidence="19 41">GPSC21</strain>
        <strain evidence="22 34">GPSC22</strain>
        <strain evidence="23 35">GPSC232</strain>
        <strain evidence="24 39">GPSC38</strain>
        <strain evidence="36 37">GPSC47</strain>
        <strain evidence="25 42">GPSC535</strain>
    </source>
</reference>
<dbReference type="Proteomes" id="UP000469505">
    <property type="component" value="Unassembled WGS sequence"/>
</dbReference>
<dbReference type="GeneID" id="45654032"/>
<dbReference type="EMBL" id="VMYC01000082">
    <property type="protein sequence ID" value="TVX70481.1"/>
    <property type="molecule type" value="Genomic_DNA"/>
</dbReference>
<evidence type="ECO:0000259" key="1">
    <source>
        <dbReference type="Pfam" id="PF01636"/>
    </source>
</evidence>
<protein>
    <submittedName>
        <fullName evidence="2 10">Phosphotransferase</fullName>
    </submittedName>
    <submittedName>
        <fullName evidence="17">Phosphotransferase family protein</fullName>
    </submittedName>
</protein>
<dbReference type="Proteomes" id="UP000298847">
    <property type="component" value="Unassembled WGS sequence"/>
</dbReference>
<evidence type="ECO:0000313" key="7">
    <source>
        <dbReference type="EMBL" id="CKJ10937.1"/>
    </source>
</evidence>
<dbReference type="Proteomes" id="UP000254854">
    <property type="component" value="Unassembled WGS sequence"/>
</dbReference>
<evidence type="ECO:0000313" key="12">
    <source>
        <dbReference type="EMBL" id="MTV86752.1"/>
    </source>
</evidence>
<dbReference type="Proteomes" id="UP000312530">
    <property type="component" value="Unassembled WGS sequence"/>
</dbReference>
<evidence type="ECO:0000313" key="13">
    <source>
        <dbReference type="EMBL" id="MTV90478.1"/>
    </source>
</evidence>
<evidence type="ECO:0000313" key="43">
    <source>
        <dbReference type="Proteomes" id="UP000437160"/>
    </source>
</evidence>
<evidence type="ECO:0000313" key="15">
    <source>
        <dbReference type="EMBL" id="MTW24915.1"/>
    </source>
</evidence>
<dbReference type="Proteomes" id="UP000405447">
    <property type="component" value="Unassembled WGS sequence"/>
</dbReference>
<dbReference type="EMBL" id="CABCSJ010000004">
    <property type="protein sequence ID" value="VST68934.1"/>
    <property type="molecule type" value="Genomic_DNA"/>
</dbReference>
<dbReference type="InterPro" id="IPR002575">
    <property type="entry name" value="Aminoglycoside_PTrfase"/>
</dbReference>
<dbReference type="Proteomes" id="UP000729182">
    <property type="component" value="Unassembled WGS sequence"/>
</dbReference>
<evidence type="ECO:0000313" key="25">
    <source>
        <dbReference type="EMBL" id="VST68934.1"/>
    </source>
</evidence>
<evidence type="ECO:0000313" key="45">
    <source>
        <dbReference type="Proteomes" id="UP000469505"/>
    </source>
</evidence>
<evidence type="ECO:0000313" key="36">
    <source>
        <dbReference type="Proteomes" id="UP000311381"/>
    </source>
</evidence>
<keyword evidence="17" id="KW-0808">Transferase</keyword>
<dbReference type="InterPro" id="IPR011009">
    <property type="entry name" value="Kinase-like_dom_sf"/>
</dbReference>
<dbReference type="SUPFAM" id="SSF56112">
    <property type="entry name" value="Protein kinase-like (PK-like)"/>
    <property type="match status" value="1"/>
</dbReference>
<dbReference type="Proteomes" id="UP000304540">
    <property type="component" value="Unassembled WGS sequence"/>
</dbReference>
<dbReference type="Proteomes" id="UP000042512">
    <property type="component" value="Unassembled WGS sequence"/>
</dbReference>
<dbReference type="OrthoDB" id="3171511at2"/>
<dbReference type="NCBIfam" id="NF046102">
    <property type="entry name" value="CellCycRegCcrZ"/>
    <property type="match status" value="1"/>
</dbReference>
<gene>
    <name evidence="2" type="primary">cotS</name>
    <name evidence="17" type="ORF">AZJ28_05160</name>
    <name evidence="2" type="ORF">ERS019209_01823</name>
    <name evidence="4" type="ORF">ERS019316_02184</name>
    <name evidence="3" type="ORF">ERS019486_00878</name>
    <name evidence="5" type="ORF">ERS020485_01789</name>
    <name evidence="8" type="ORF">ERS020924_01909</name>
    <name evidence="6" type="ORF">ERS021383_01767</name>
    <name evidence="7" type="ORF">ERS096071_00980</name>
    <name evidence="11" type="ORF">GM535_01475</name>
    <name evidence="14" type="ORF">GM536_06740</name>
    <name evidence="15" type="ORF">GM537_08715</name>
    <name evidence="12" type="ORF">GM543_04280</name>
    <name evidence="13" type="ORF">GM544_08340</name>
    <name evidence="10" type="ORF">GM545_02935</name>
    <name evidence="16" type="ORF">NCTC13734_00673</name>
    <name evidence="9" type="ORF">RLG82_02625</name>
    <name evidence="24" type="ORF">SAMEA104154639_00144</name>
    <name evidence="20" type="ORF">SAMEA2627268_00298</name>
    <name evidence="21" type="ORF">SAMEA2696453_00499</name>
    <name evidence="26" type="ORF">SAMEA3171064_01080</name>
    <name evidence="19" type="ORF">SAMEA3353631_00838</name>
    <name evidence="22" type="ORF">SAMEA3354366_00368</name>
    <name evidence="23" type="ORF">SAMEA3381574_01725</name>
    <name evidence="25" type="ORF">SAMEA3389245_01231</name>
    <name evidence="18" type="ORF">SAMEA3431391_00484</name>
</gene>
<dbReference type="Proteomes" id="UP000045541">
    <property type="component" value="Unassembled WGS sequence"/>
</dbReference>
<dbReference type="EMBL" id="CKTV01000035">
    <property type="protein sequence ID" value="CJA53491.1"/>
    <property type="molecule type" value="Genomic_DNA"/>
</dbReference>
<reference evidence="43 44" key="5">
    <citation type="submission" date="2019-11" db="EMBL/GenBank/DDBJ databases">
        <title>Growth characteristics of pneumococcus vary with the chemical composition of the capsule and with environmental conditions.</title>
        <authorList>
            <person name="Tothpal A."/>
            <person name="Desobry K."/>
            <person name="Joshi S."/>
            <person name="Wyllie A.L."/>
            <person name="Weinberger D.M."/>
        </authorList>
    </citation>
    <scope>NUCLEOTIDE SEQUENCE [LARGE SCALE GENOMIC DNA]</scope>
    <source>
        <strain evidence="10">Pnumococcus09N</strain>
        <strain evidence="44">pnumococcus09N</strain>
        <strain evidence="11">Pnumococcus10A</strain>
        <strain evidence="46">pnumococcus15C</strain>
        <strain evidence="13">Pnumococcus15C</strain>
        <strain evidence="14">Pnumococcus19F</strain>
        <strain evidence="43">pnumococcus19F</strain>
        <strain evidence="15">Pnumococcus23A</strain>
        <strain evidence="47">pnumococcus23A</strain>
        <strain evidence="12">Pnumococcus35B</strain>
        <strain evidence="45">pnumococcus35B</strain>
    </source>
</reference>
<evidence type="ECO:0000313" key="47">
    <source>
        <dbReference type="Proteomes" id="UP000490982"/>
    </source>
</evidence>
<evidence type="ECO:0000313" key="17">
    <source>
        <dbReference type="EMBL" id="TVX70481.1"/>
    </source>
</evidence>
<reference evidence="17 40" key="4">
    <citation type="submission" date="2019-07" db="EMBL/GenBank/DDBJ databases">
        <authorList>
            <person name="Mohale T."/>
        </authorList>
    </citation>
    <scope>NUCLEOTIDE SEQUENCE [LARGE SCALE GENOMIC DNA]</scope>
    <source>
        <strain evidence="17 40">NTPn 59</strain>
    </source>
</reference>
<feature type="domain" description="Aminoglycoside phosphotransferase" evidence="1">
    <location>
        <begin position="44"/>
        <end position="215"/>
    </location>
</feature>
<dbReference type="Proteomes" id="UP000040910">
    <property type="component" value="Unassembled WGS sequence"/>
</dbReference>
<evidence type="ECO:0000313" key="18">
    <source>
        <dbReference type="EMBL" id="VFI31752.1"/>
    </source>
</evidence>
<evidence type="ECO:0000313" key="30">
    <source>
        <dbReference type="Proteomes" id="UP000042967"/>
    </source>
</evidence>
<dbReference type="EMBL" id="WNHS01000036">
    <property type="protein sequence ID" value="MTW24915.1"/>
    <property type="molecule type" value="Genomic_DNA"/>
</dbReference>
<dbReference type="EMBL" id="CFFA01000029">
    <property type="protein sequence ID" value="CEX67468.1"/>
    <property type="molecule type" value="Genomic_DNA"/>
</dbReference>
<dbReference type="OMA" id="DINHNNW"/>
<dbReference type="EMBL" id="CAANCB010000003">
    <property type="protein sequence ID" value="VKB56230.1"/>
    <property type="molecule type" value="Genomic_DNA"/>
</dbReference>
<dbReference type="EMBL" id="CKRE01000032">
    <property type="protein sequence ID" value="CIY89135.1"/>
    <property type="molecule type" value="Genomic_DNA"/>
</dbReference>
<dbReference type="EMBL" id="JAVPGZ010000161">
    <property type="protein sequence ID" value="MDS8037933.1"/>
    <property type="molecule type" value="Genomic_DNA"/>
</dbReference>
<dbReference type="Proteomes" id="UP000290138">
    <property type="component" value="Chromosome"/>
</dbReference>
<evidence type="ECO:0000313" key="26">
    <source>
        <dbReference type="EMBL" id="VTH30189.1"/>
    </source>
</evidence>
<accession>A0A062WUB9</accession>
<dbReference type="SMR" id="A0A062WUB9"/>
<evidence type="ECO:0000313" key="23">
    <source>
        <dbReference type="EMBL" id="VRI37482.1"/>
    </source>
</evidence>
<dbReference type="Proteomes" id="UP001184693">
    <property type="component" value="Unassembled WGS sequence"/>
</dbReference>
<dbReference type="EMBL" id="CAAQRO010000002">
    <property type="protein sequence ID" value="VMC84575.1"/>
    <property type="molecule type" value="Genomic_DNA"/>
</dbReference>
<dbReference type="EMBL" id="CQVU01000023">
    <property type="protein sequence ID" value="COA37353.1"/>
    <property type="molecule type" value="Genomic_DNA"/>
</dbReference>